<dbReference type="Proteomes" id="UP001060164">
    <property type="component" value="Chromosome"/>
</dbReference>
<reference evidence="2" key="1">
    <citation type="journal article" date="2022" name="Cell">
        <title>Design, construction, and in vivo augmentation of a complex gut microbiome.</title>
        <authorList>
            <person name="Cheng A.G."/>
            <person name="Ho P.Y."/>
            <person name="Aranda-Diaz A."/>
            <person name="Jain S."/>
            <person name="Yu F.B."/>
            <person name="Meng X."/>
            <person name="Wang M."/>
            <person name="Iakiviak M."/>
            <person name="Nagashima K."/>
            <person name="Zhao A."/>
            <person name="Murugkar P."/>
            <person name="Patil A."/>
            <person name="Atabakhsh K."/>
            <person name="Weakley A."/>
            <person name="Yan J."/>
            <person name="Brumbaugh A.R."/>
            <person name="Higginbottom S."/>
            <person name="Dimas A."/>
            <person name="Shiver A.L."/>
            <person name="Deutschbauer A."/>
            <person name="Neff N."/>
            <person name="Sonnenburg J.L."/>
            <person name="Huang K.C."/>
            <person name="Fischbach M.A."/>
        </authorList>
    </citation>
    <scope>NUCLEOTIDE SEQUENCE</scope>
    <source>
        <strain evidence="2">DSM 19829</strain>
    </source>
</reference>
<dbReference type="InterPro" id="IPR042229">
    <property type="entry name" value="Listeria/Bacterioides_rpt_sf"/>
</dbReference>
<organism evidence="2 3">
    <name type="scientific">Ruminococcus gauvreauii</name>
    <dbReference type="NCBI Taxonomy" id="438033"/>
    <lineage>
        <taxon>Bacteria</taxon>
        <taxon>Bacillati</taxon>
        <taxon>Bacillota</taxon>
        <taxon>Clostridia</taxon>
        <taxon>Eubacteriales</taxon>
        <taxon>Oscillospiraceae</taxon>
        <taxon>Ruminococcus</taxon>
    </lineage>
</organism>
<dbReference type="RefSeq" id="WP_028529276.1">
    <property type="nucleotide sequence ID" value="NZ_CABLBR010000021.1"/>
</dbReference>
<dbReference type="Gene3D" id="2.60.40.4270">
    <property type="entry name" value="Listeria-Bacteroides repeat domain"/>
    <property type="match status" value="2"/>
</dbReference>
<sequence>MEQRKKREKRFRRSGMILTLLLLTGFTETVFASGIKQLPQLEPVLPEVSEEQSENIVSTEKPEEIENGFIVYHYVRFFDGAVELTGLADSVLPEEDIVFPKLPVRKFHRGIGWSLEENGTGAEYYPGDRIKADDMTEGKEPVFYAVYEKTGCTLTFEDAGTELKTETLEEGARYIMPELPEKIGYRSAGWAEDPDAESAEYTSGKSYLITEDVTLYPVWQKLYTISFRTNNGKATDRLNILTKTGIRGEKMTLPEIPVYSGYTPVGWSIYSNSGAVSYKAGSTYMVTGNRIFYQVNVRSVQCPFMTTVEFPQRHIFAADKSYIQES</sequence>
<evidence type="ECO:0000313" key="3">
    <source>
        <dbReference type="Proteomes" id="UP001060164"/>
    </source>
</evidence>
<evidence type="ECO:0000313" key="2">
    <source>
        <dbReference type="EMBL" id="UWP58218.1"/>
    </source>
</evidence>
<gene>
    <name evidence="2" type="ORF">NQ502_12610</name>
</gene>
<dbReference type="Pfam" id="PF09479">
    <property type="entry name" value="Flg_new"/>
    <property type="match status" value="2"/>
</dbReference>
<keyword evidence="3" id="KW-1185">Reference proteome</keyword>
<protein>
    <submittedName>
        <fullName evidence="2">InlB B-repeat-containing protein</fullName>
    </submittedName>
</protein>
<comment type="subcellular location">
    <subcellularLocation>
        <location evidence="1">Cell envelope</location>
    </subcellularLocation>
</comment>
<dbReference type="InterPro" id="IPR013378">
    <property type="entry name" value="InlB-like_B-rpt"/>
</dbReference>
<proteinExistence type="predicted"/>
<evidence type="ECO:0000256" key="1">
    <source>
        <dbReference type="ARBA" id="ARBA00004196"/>
    </source>
</evidence>
<name>A0ABY5VFG2_9FIRM</name>
<accession>A0ABY5VFG2</accession>
<dbReference type="EMBL" id="CP102290">
    <property type="protein sequence ID" value="UWP58218.1"/>
    <property type="molecule type" value="Genomic_DNA"/>
</dbReference>